<comment type="caution">
    <text evidence="3">The sequence shown here is derived from an EMBL/GenBank/DDBJ whole genome shotgun (WGS) entry which is preliminary data.</text>
</comment>
<dbReference type="PANTHER" id="PTHR37533">
    <property type="entry name" value="FLAGELLAR HOOK-LENGTH CONTROL PROTEIN"/>
    <property type="match status" value="1"/>
</dbReference>
<name>A0A6L9JKC0_PHOLM</name>
<keyword evidence="3" id="KW-0969">Cilium</keyword>
<feature type="region of interest" description="Disordered" evidence="1">
    <location>
        <begin position="43"/>
        <end position="71"/>
    </location>
</feature>
<feature type="region of interest" description="Disordered" evidence="1">
    <location>
        <begin position="1"/>
        <end position="29"/>
    </location>
</feature>
<evidence type="ECO:0000256" key="1">
    <source>
        <dbReference type="SAM" id="MobiDB-lite"/>
    </source>
</evidence>
<feature type="domain" description="Flagellar hook-length control protein-like C-terminal" evidence="2">
    <location>
        <begin position="309"/>
        <end position="389"/>
    </location>
</feature>
<dbReference type="InterPro" id="IPR052563">
    <property type="entry name" value="FliK"/>
</dbReference>
<dbReference type="KEGG" id="plum:A4R40_09730"/>
<dbReference type="OMA" id="HNQTAQF"/>
<sequence>MNLTLLPADLKPTENQPTRSNSLTDADQPSAFAQFLNLETELAQKGGVKPGKVSSKEEEVTDDTDHDLSPLLSVPNELSAPNELSIANELSTSNKIPTEPITSSLIPLDVKADTNKQPVAVDEKLMSAEELAASLPIQLSGLAIKPENQKTSLQPDGLVKHNDKNRQISVKELVVIELSTEENPLTAIAKQPKQEEEKADAFFKTKPENGLGQNSSVKPKIAAAAIQHETATPTHPRESALTQTTAQAEIQPAPAATENQQTGQISSVATSPLLSAGHNQTAQFQLSSASTPLLNAQLGSEEWQQQLNQQIILFNRNGLQQAELRLHPQELGALQIRMSVEDNQAQLHLASAHSHVRAALEAALPGLRHALAESGIQLTQSSVSSDNASPWQQEQRAGSQHSDGTASRNADATSENHSATESTVHLTPHQLASARGGVDIFA</sequence>
<accession>A0A6L9JKC0</accession>
<evidence type="ECO:0000259" key="2">
    <source>
        <dbReference type="Pfam" id="PF02120"/>
    </source>
</evidence>
<feature type="region of interest" description="Disordered" evidence="1">
    <location>
        <begin position="230"/>
        <end position="264"/>
    </location>
</feature>
<reference evidence="3 4" key="1">
    <citation type="submission" date="2019-12" db="EMBL/GenBank/DDBJ databases">
        <title>Engineering Photorhabdus to improve their lethality against agricultural pests.</title>
        <authorList>
            <person name="Machado R.A.R."/>
        </authorList>
    </citation>
    <scope>NUCLEOTIDE SEQUENCE [LARGE SCALE GENOMIC DNA]</scope>
    <source>
        <strain evidence="3 4">EN01</strain>
    </source>
</reference>
<feature type="compositionally biased region" description="Polar residues" evidence="1">
    <location>
        <begin position="381"/>
        <end position="425"/>
    </location>
</feature>
<proteinExistence type="predicted"/>
<dbReference type="AlphaFoldDB" id="A0A6L9JKC0"/>
<dbReference type="InterPro" id="IPR038610">
    <property type="entry name" value="FliK-like_C_sf"/>
</dbReference>
<evidence type="ECO:0000313" key="3">
    <source>
        <dbReference type="EMBL" id="NDL38040.1"/>
    </source>
</evidence>
<feature type="compositionally biased region" description="Polar residues" evidence="1">
    <location>
        <begin position="13"/>
        <end position="27"/>
    </location>
</feature>
<dbReference type="Gene3D" id="3.30.750.140">
    <property type="match status" value="1"/>
</dbReference>
<dbReference type="Proteomes" id="UP000479300">
    <property type="component" value="Unassembled WGS sequence"/>
</dbReference>
<keyword evidence="3" id="KW-0966">Cell projection</keyword>
<dbReference type="RefSeq" id="WP_011146205.1">
    <property type="nucleotide sequence ID" value="NZ_CAWMTZ010000223.1"/>
</dbReference>
<gene>
    <name evidence="3" type="ORF">GPY51_04355</name>
</gene>
<keyword evidence="3" id="KW-0282">Flagellum</keyword>
<evidence type="ECO:0000313" key="4">
    <source>
        <dbReference type="Proteomes" id="UP000479300"/>
    </source>
</evidence>
<dbReference type="EMBL" id="WSFA01000007">
    <property type="protein sequence ID" value="NDL38040.1"/>
    <property type="molecule type" value="Genomic_DNA"/>
</dbReference>
<protein>
    <submittedName>
        <fullName evidence="3">Flagellar hook-length control protein FliK</fullName>
    </submittedName>
</protein>
<organism evidence="3 4">
    <name type="scientific">Photorhabdus laumondii subsp. laumondii</name>
    <name type="common">Photorhabdus luminescens subsp. laumondii</name>
    <dbReference type="NCBI Taxonomy" id="141679"/>
    <lineage>
        <taxon>Bacteria</taxon>
        <taxon>Pseudomonadati</taxon>
        <taxon>Pseudomonadota</taxon>
        <taxon>Gammaproteobacteria</taxon>
        <taxon>Enterobacterales</taxon>
        <taxon>Morganellaceae</taxon>
        <taxon>Photorhabdus</taxon>
    </lineage>
</organism>
<feature type="region of interest" description="Disordered" evidence="1">
    <location>
        <begin position="381"/>
        <end position="442"/>
    </location>
</feature>
<dbReference type="CDD" id="cd17470">
    <property type="entry name" value="T3SS_Flik_C"/>
    <property type="match status" value="1"/>
</dbReference>
<dbReference type="PANTHER" id="PTHR37533:SF2">
    <property type="entry name" value="FLAGELLAR HOOK-LENGTH CONTROL PROTEIN"/>
    <property type="match status" value="1"/>
</dbReference>
<dbReference type="Pfam" id="PF02120">
    <property type="entry name" value="Flg_hook"/>
    <property type="match status" value="1"/>
</dbReference>
<dbReference type="InterPro" id="IPR021136">
    <property type="entry name" value="Flagellar_hook_control-like_C"/>
</dbReference>
<dbReference type="GeneID" id="48848215"/>